<feature type="domain" description="Extradiol ring-cleavage dioxygenase class III enzyme subunit B" evidence="6">
    <location>
        <begin position="33"/>
        <end position="179"/>
    </location>
</feature>
<evidence type="ECO:0000256" key="2">
    <source>
        <dbReference type="ARBA" id="ARBA00007581"/>
    </source>
</evidence>
<dbReference type="RefSeq" id="WP_125096250.1">
    <property type="nucleotide sequence ID" value="NZ_RRUE01000002.1"/>
</dbReference>
<gene>
    <name evidence="7" type="ORF">EHV23_11790</name>
</gene>
<sequence>MSSSAKLPAIFLGHGSPMNAIEPGNRFNQAFLQVAQGVEKPQAVLMVSAHWYGRRLQVMSGEHNPLIYDFYGFPQALFEATYPAPGSAALAARVSALLVQEQVESDPARGLDHGAWAVLRHFYPQADVPVVQLSLDITKPASWHWAVAQKLRPLRDEGVLIMGSGNIIHNLRLMDRWHMDRSVAYDWAMDFRARINRAILANDLDTLLNFTELGEGARLAVPVPAEHFLPLLYVLAQREDGEPVDIFNDEIIAGSLSMTSVKVG</sequence>
<dbReference type="PANTHER" id="PTHR30096:SF0">
    <property type="entry name" value="4,5-DOPA DIOXYGENASE EXTRADIOL-LIKE PROTEIN"/>
    <property type="match status" value="1"/>
</dbReference>
<dbReference type="GO" id="GO:0008270">
    <property type="term" value="F:zinc ion binding"/>
    <property type="evidence" value="ECO:0007669"/>
    <property type="project" value="InterPro"/>
</dbReference>
<dbReference type="OrthoDB" id="9790889at2"/>
<evidence type="ECO:0000313" key="8">
    <source>
        <dbReference type="Proteomes" id="UP000270261"/>
    </source>
</evidence>
<organism evidence="7 8">
    <name type="scientific">Lautropia dentalis</name>
    <dbReference type="NCBI Taxonomy" id="2490857"/>
    <lineage>
        <taxon>Bacteria</taxon>
        <taxon>Pseudomonadati</taxon>
        <taxon>Pseudomonadota</taxon>
        <taxon>Betaproteobacteria</taxon>
        <taxon>Burkholderiales</taxon>
        <taxon>Burkholderiaceae</taxon>
        <taxon>Lautropia</taxon>
    </lineage>
</organism>
<dbReference type="PANTHER" id="PTHR30096">
    <property type="entry name" value="4,5-DOPA DIOXYGENASE EXTRADIOL-LIKE PROTEIN"/>
    <property type="match status" value="1"/>
</dbReference>
<evidence type="ECO:0000256" key="1">
    <source>
        <dbReference type="ARBA" id="ARBA00001947"/>
    </source>
</evidence>
<protein>
    <submittedName>
        <fullName evidence="7">4,5-DOPA dioxygenase extradiol</fullName>
    </submittedName>
</protein>
<dbReference type="Proteomes" id="UP000270261">
    <property type="component" value="Unassembled WGS sequence"/>
</dbReference>
<reference evidence="7 8" key="1">
    <citation type="submission" date="2018-11" db="EMBL/GenBank/DDBJ databases">
        <title>Genome sequencing of Lautropia sp. KCOM 2505 (= ChDC F240).</title>
        <authorList>
            <person name="Kook J.-K."/>
            <person name="Park S.-N."/>
            <person name="Lim Y.K."/>
        </authorList>
    </citation>
    <scope>NUCLEOTIDE SEQUENCE [LARGE SCALE GENOMIC DNA]</scope>
    <source>
        <strain evidence="7 8">KCOM 2505</strain>
    </source>
</reference>
<keyword evidence="7" id="KW-0223">Dioxygenase</keyword>
<name>A0A3R8LPU7_9BURK</name>
<evidence type="ECO:0000313" key="7">
    <source>
        <dbReference type="EMBL" id="RRN44056.1"/>
    </source>
</evidence>
<comment type="caution">
    <text evidence="7">The sequence shown here is derived from an EMBL/GenBank/DDBJ whole genome shotgun (WGS) entry which is preliminary data.</text>
</comment>
<proteinExistence type="inferred from homology"/>
<comment type="similarity">
    <text evidence="2">Belongs to the DODA-type extradiol aromatic ring-opening dioxygenase family.</text>
</comment>
<dbReference type="GO" id="GO:0016702">
    <property type="term" value="F:oxidoreductase activity, acting on single donors with incorporation of molecular oxygen, incorporation of two atoms of oxygen"/>
    <property type="evidence" value="ECO:0007669"/>
    <property type="project" value="UniProtKB-ARBA"/>
</dbReference>
<dbReference type="Pfam" id="PF02900">
    <property type="entry name" value="LigB"/>
    <property type="match status" value="1"/>
</dbReference>
<keyword evidence="3" id="KW-0479">Metal-binding</keyword>
<dbReference type="InterPro" id="IPR014436">
    <property type="entry name" value="Extradiol_dOase_DODA"/>
</dbReference>
<evidence type="ECO:0000256" key="3">
    <source>
        <dbReference type="ARBA" id="ARBA00022723"/>
    </source>
</evidence>
<dbReference type="EMBL" id="RRUE01000002">
    <property type="protein sequence ID" value="RRN44056.1"/>
    <property type="molecule type" value="Genomic_DNA"/>
</dbReference>
<accession>A0A3R8LPU7</accession>
<dbReference type="CDD" id="cd07363">
    <property type="entry name" value="45_DOPA_Dioxygenase"/>
    <property type="match status" value="1"/>
</dbReference>
<dbReference type="PIRSF" id="PIRSF006157">
    <property type="entry name" value="Doxgns_DODA"/>
    <property type="match status" value="1"/>
</dbReference>
<comment type="cofactor">
    <cofactor evidence="1">
        <name>Zn(2+)</name>
        <dbReference type="ChEBI" id="CHEBI:29105"/>
    </cofactor>
</comment>
<evidence type="ECO:0000256" key="5">
    <source>
        <dbReference type="ARBA" id="ARBA00023002"/>
    </source>
</evidence>
<evidence type="ECO:0000259" key="6">
    <source>
        <dbReference type="Pfam" id="PF02900"/>
    </source>
</evidence>
<dbReference type="SUPFAM" id="SSF53213">
    <property type="entry name" value="LigB-like"/>
    <property type="match status" value="1"/>
</dbReference>
<keyword evidence="4" id="KW-0862">Zinc</keyword>
<dbReference type="Gene3D" id="3.40.830.10">
    <property type="entry name" value="LigB-like"/>
    <property type="match status" value="1"/>
</dbReference>
<dbReference type="InterPro" id="IPR004183">
    <property type="entry name" value="Xdiol_dOase_suB"/>
</dbReference>
<dbReference type="AlphaFoldDB" id="A0A3R8LPU7"/>
<dbReference type="GO" id="GO:0008198">
    <property type="term" value="F:ferrous iron binding"/>
    <property type="evidence" value="ECO:0007669"/>
    <property type="project" value="InterPro"/>
</dbReference>
<keyword evidence="5" id="KW-0560">Oxidoreductase</keyword>
<dbReference type="NCBIfam" id="NF007914">
    <property type="entry name" value="PRK10628.1"/>
    <property type="match status" value="1"/>
</dbReference>
<evidence type="ECO:0000256" key="4">
    <source>
        <dbReference type="ARBA" id="ARBA00022833"/>
    </source>
</evidence>
<keyword evidence="8" id="KW-1185">Reference proteome</keyword>